<dbReference type="RefSeq" id="WP_131285198.1">
    <property type="nucleotide sequence ID" value="NZ_RXLP01000026.1"/>
</dbReference>
<evidence type="ECO:0000313" key="2">
    <source>
        <dbReference type="Proteomes" id="UP000291289"/>
    </source>
</evidence>
<comment type="caution">
    <text evidence="1">The sequence shown here is derived from an EMBL/GenBank/DDBJ whole genome shotgun (WGS) entry which is preliminary data.</text>
</comment>
<name>A0A4R0QR36_9BIFI</name>
<organism evidence="1 2">
    <name type="scientific">Alloscardovia theropitheci</name>
    <dbReference type="NCBI Taxonomy" id="2496842"/>
    <lineage>
        <taxon>Bacteria</taxon>
        <taxon>Bacillati</taxon>
        <taxon>Actinomycetota</taxon>
        <taxon>Actinomycetes</taxon>
        <taxon>Bifidobacteriales</taxon>
        <taxon>Bifidobacteriaceae</taxon>
        <taxon>Alloscardovia</taxon>
    </lineage>
</organism>
<dbReference type="Proteomes" id="UP000291289">
    <property type="component" value="Unassembled WGS sequence"/>
</dbReference>
<dbReference type="EMBL" id="RXLP01000026">
    <property type="protein sequence ID" value="TCD53818.1"/>
    <property type="molecule type" value="Genomic_DNA"/>
</dbReference>
<reference evidence="1 2" key="1">
    <citation type="submission" date="2018-12" db="EMBL/GenBank/DDBJ databases">
        <title>Alloscrdovia theropitheci sp. nov: a novel taxon from the feces of the bleeding-herat monkey (Theropithecus geleda).</title>
        <authorList>
            <person name="Modesto M."/>
        </authorList>
    </citation>
    <scope>NUCLEOTIDE SEQUENCE [LARGE SCALE GENOMIC DNA]</scope>
    <source>
        <strain evidence="1 2">GLDI4/2</strain>
    </source>
</reference>
<keyword evidence="2" id="KW-1185">Reference proteome</keyword>
<protein>
    <submittedName>
        <fullName evidence="1">Uncharacterized protein</fullName>
    </submittedName>
</protein>
<evidence type="ECO:0000313" key="1">
    <source>
        <dbReference type="EMBL" id="TCD53818.1"/>
    </source>
</evidence>
<accession>A0A4R0QR36</accession>
<proteinExistence type="predicted"/>
<dbReference type="AlphaFoldDB" id="A0A4R0QR36"/>
<gene>
    <name evidence="1" type="ORF">EJ419_07590</name>
</gene>
<sequence>MASEEVTPSYTISQLDNGAVITLQGAHFSQETTGDVSVFSSQGERLDTLYQHYNGHEIEYRQINSHTVVALPRTSNYYMMSYAKRTFNSAHYVRCVAKTALGMGASGAIRGIFGGPAGAAAGGLTGLAAGVIWSPISCAIH</sequence>